<evidence type="ECO:0000256" key="1">
    <source>
        <dbReference type="ARBA" id="ARBA00001970"/>
    </source>
</evidence>
<evidence type="ECO:0000256" key="7">
    <source>
        <dbReference type="ARBA" id="ARBA00012440"/>
    </source>
</evidence>
<dbReference type="Pfam" id="PF03098">
    <property type="entry name" value="An_peroxidase"/>
    <property type="match status" value="1"/>
</dbReference>
<keyword evidence="13 27" id="KW-0479">Metal-binding</keyword>
<keyword evidence="18" id="KW-0560">Oxidoreductase</keyword>
<dbReference type="GO" id="GO:0046872">
    <property type="term" value="F:metal ion binding"/>
    <property type="evidence" value="ECO:0007669"/>
    <property type="project" value="UniProtKB-KW"/>
</dbReference>
<evidence type="ECO:0000313" key="32">
    <source>
        <dbReference type="Proteomes" id="UP001286313"/>
    </source>
</evidence>
<comment type="catalytic activity">
    <reaction evidence="24">
        <text>(9Z,12Z)-octadecadienoate + AH2 + O2 = (13S)-hydroxy-(9Z,11E)-octadecadienoate + A + H2O</text>
        <dbReference type="Rhea" id="RHEA:75451"/>
        <dbReference type="ChEBI" id="CHEBI:13193"/>
        <dbReference type="ChEBI" id="CHEBI:15377"/>
        <dbReference type="ChEBI" id="CHEBI:15379"/>
        <dbReference type="ChEBI" id="CHEBI:17499"/>
        <dbReference type="ChEBI" id="CHEBI:30245"/>
        <dbReference type="ChEBI" id="CHEBI:90850"/>
    </reaction>
    <physiologicalReaction direction="left-to-right" evidence="24">
        <dbReference type="Rhea" id="RHEA:75452"/>
    </physiologicalReaction>
</comment>
<dbReference type="InterPro" id="IPR019791">
    <property type="entry name" value="Haem_peroxidase_animal"/>
</dbReference>
<comment type="catalytic activity">
    <reaction evidence="25">
        <text>(9Z,12Z)-octadecadienoate + AH2 + O2 = (13R)-hydroxy-(9Z,11E)-octadecadienoate + A + H2O</text>
        <dbReference type="Rhea" id="RHEA:75455"/>
        <dbReference type="ChEBI" id="CHEBI:13193"/>
        <dbReference type="ChEBI" id="CHEBI:15377"/>
        <dbReference type="ChEBI" id="CHEBI:15379"/>
        <dbReference type="ChEBI" id="CHEBI:17499"/>
        <dbReference type="ChEBI" id="CHEBI:30245"/>
        <dbReference type="ChEBI" id="CHEBI:136655"/>
    </reaction>
    <physiologicalReaction direction="left-to-right" evidence="25">
        <dbReference type="Rhea" id="RHEA:75456"/>
    </physiologicalReaction>
</comment>
<keyword evidence="8" id="KW-0644">Prostaglandin metabolism</keyword>
<dbReference type="CDD" id="cd09816">
    <property type="entry name" value="prostaglandin_endoperoxide_synthase"/>
    <property type="match status" value="1"/>
</dbReference>
<dbReference type="GO" id="GO:0006979">
    <property type="term" value="P:response to oxidative stress"/>
    <property type="evidence" value="ECO:0007669"/>
    <property type="project" value="InterPro"/>
</dbReference>
<evidence type="ECO:0000256" key="15">
    <source>
        <dbReference type="ARBA" id="ARBA00022832"/>
    </source>
</evidence>
<comment type="catalytic activity">
    <reaction evidence="23">
        <text>(9Z,12Z)-octadecadienoate + AH2 + O2 = (9R)-hydroxy-(10E,12Z)-octadecadienoate + A + H2O</text>
        <dbReference type="Rhea" id="RHEA:75447"/>
        <dbReference type="ChEBI" id="CHEBI:13193"/>
        <dbReference type="ChEBI" id="CHEBI:15377"/>
        <dbReference type="ChEBI" id="CHEBI:15379"/>
        <dbReference type="ChEBI" id="CHEBI:17499"/>
        <dbReference type="ChEBI" id="CHEBI:30245"/>
        <dbReference type="ChEBI" id="CHEBI:77895"/>
    </reaction>
    <physiologicalReaction direction="left-to-right" evidence="23">
        <dbReference type="Rhea" id="RHEA:75448"/>
    </physiologicalReaction>
</comment>
<evidence type="ECO:0000256" key="9">
    <source>
        <dbReference type="ARBA" id="ARBA00022516"/>
    </source>
</evidence>
<gene>
    <name evidence="31" type="ORF">Pcinc_035671</name>
</gene>
<comment type="caution">
    <text evidence="31">The sequence shown here is derived from an EMBL/GenBank/DDBJ whole genome shotgun (WGS) entry which is preliminary data.</text>
</comment>
<dbReference type="GO" id="GO:0043005">
    <property type="term" value="C:neuron projection"/>
    <property type="evidence" value="ECO:0007669"/>
    <property type="project" value="TreeGrafter"/>
</dbReference>
<keyword evidence="21" id="KW-0275">Fatty acid biosynthesis</keyword>
<evidence type="ECO:0000256" key="28">
    <source>
        <dbReference type="PROSITE-ProRule" id="PRU00076"/>
    </source>
</evidence>
<keyword evidence="17" id="KW-0223">Dioxygenase</keyword>
<evidence type="ECO:0000256" key="12">
    <source>
        <dbReference type="ARBA" id="ARBA00022617"/>
    </source>
</evidence>
<dbReference type="InterPro" id="IPR037120">
    <property type="entry name" value="Haem_peroxidase_sf_animal"/>
</dbReference>
<evidence type="ECO:0000256" key="3">
    <source>
        <dbReference type="ARBA" id="ARBA00004586"/>
    </source>
</evidence>
<comment type="pathway">
    <text evidence="4">Lipid metabolism; prostaglandin biosynthesis.</text>
</comment>
<comment type="cofactor">
    <cofactor evidence="1">
        <name>heme b</name>
        <dbReference type="ChEBI" id="CHEBI:60344"/>
    </cofactor>
</comment>
<dbReference type="PRINTS" id="PR00457">
    <property type="entry name" value="ANPEROXIDASE"/>
</dbReference>
<evidence type="ECO:0000256" key="21">
    <source>
        <dbReference type="ARBA" id="ARBA00023160"/>
    </source>
</evidence>
<evidence type="ECO:0000256" key="16">
    <source>
        <dbReference type="ARBA" id="ARBA00022848"/>
    </source>
</evidence>
<comment type="subunit">
    <text evidence="6">Homodimer.</text>
</comment>
<keyword evidence="12 27" id="KW-0349">Heme</keyword>
<keyword evidence="32" id="KW-1185">Reference proteome</keyword>
<evidence type="ECO:0000256" key="20">
    <source>
        <dbReference type="ARBA" id="ARBA00023098"/>
    </source>
</evidence>
<evidence type="ECO:0000256" key="14">
    <source>
        <dbReference type="ARBA" id="ARBA00022824"/>
    </source>
</evidence>
<dbReference type="EMBL" id="JAWQEG010005406">
    <property type="protein sequence ID" value="KAK3858114.1"/>
    <property type="molecule type" value="Genomic_DNA"/>
</dbReference>
<evidence type="ECO:0000313" key="31">
    <source>
        <dbReference type="EMBL" id="KAK3858114.1"/>
    </source>
</evidence>
<evidence type="ECO:0000256" key="22">
    <source>
        <dbReference type="ARBA" id="ARBA00035976"/>
    </source>
</evidence>
<dbReference type="EC" id="1.14.99.1" evidence="7"/>
<dbReference type="Proteomes" id="UP001286313">
    <property type="component" value="Unassembled WGS sequence"/>
</dbReference>
<evidence type="ECO:0000256" key="6">
    <source>
        <dbReference type="ARBA" id="ARBA00011738"/>
    </source>
</evidence>
<dbReference type="PANTHER" id="PTHR11903">
    <property type="entry name" value="PROSTAGLANDIN G/H SYNTHASE"/>
    <property type="match status" value="1"/>
</dbReference>
<dbReference type="Gene3D" id="2.10.25.10">
    <property type="entry name" value="Laminin"/>
    <property type="match status" value="1"/>
</dbReference>
<keyword evidence="15" id="KW-0276">Fatty acid metabolism</keyword>
<evidence type="ECO:0000256" key="27">
    <source>
        <dbReference type="PIRSR" id="PIRSR619791-2"/>
    </source>
</evidence>
<keyword evidence="19 27" id="KW-0408">Iron</keyword>
<feature type="region of interest" description="Disordered" evidence="29">
    <location>
        <begin position="1"/>
        <end position="27"/>
    </location>
</feature>
<protein>
    <recommendedName>
        <fullName evidence="7">prostaglandin-endoperoxide synthase</fullName>
        <ecNumber evidence="7">1.14.99.1</ecNumber>
    </recommendedName>
</protein>
<dbReference type="InterPro" id="IPR010255">
    <property type="entry name" value="Haem_peroxidase_sf"/>
</dbReference>
<reference evidence="31" key="1">
    <citation type="submission" date="2023-10" db="EMBL/GenBank/DDBJ databases">
        <title>Genome assemblies of two species of porcelain crab, Petrolisthes cinctipes and Petrolisthes manimaculis (Anomura: Porcellanidae).</title>
        <authorList>
            <person name="Angst P."/>
        </authorList>
    </citation>
    <scope>NUCLEOTIDE SEQUENCE</scope>
    <source>
        <strain evidence="31">PB745_01</strain>
        <tissue evidence="31">Gill</tissue>
    </source>
</reference>
<feature type="binding site" description="axial binding residue" evidence="27">
    <location>
        <position position="431"/>
    </location>
    <ligand>
        <name>heme b</name>
        <dbReference type="ChEBI" id="CHEBI:60344"/>
    </ligand>
    <ligandPart>
        <name>Fe</name>
        <dbReference type="ChEBI" id="CHEBI:18248"/>
    </ligandPart>
</feature>
<dbReference type="InterPro" id="IPR000742">
    <property type="entry name" value="EGF"/>
</dbReference>
<dbReference type="GO" id="GO:0019371">
    <property type="term" value="P:cyclooxygenase pathway"/>
    <property type="evidence" value="ECO:0007669"/>
    <property type="project" value="TreeGrafter"/>
</dbReference>
<name>A0AAE1BZD9_PETCI</name>
<evidence type="ECO:0000256" key="10">
    <source>
        <dbReference type="ARBA" id="ARBA00022559"/>
    </source>
</evidence>
<keyword evidence="11" id="KW-0643">Prostaglandin biosynthesis</keyword>
<dbReference type="InterPro" id="IPR050783">
    <property type="entry name" value="Oxylipin_biosynth_metab"/>
</dbReference>
<comment type="catalytic activity">
    <reaction evidence="22">
        <text>(9Z,12Z)-octadecadienoate + AH2 + O2 = (9S)-hydroxy-(10E,12Z)-octadecadienoate + A + H2O</text>
        <dbReference type="Rhea" id="RHEA:75459"/>
        <dbReference type="ChEBI" id="CHEBI:13193"/>
        <dbReference type="ChEBI" id="CHEBI:15377"/>
        <dbReference type="ChEBI" id="CHEBI:15379"/>
        <dbReference type="ChEBI" id="CHEBI:17499"/>
        <dbReference type="ChEBI" id="CHEBI:30245"/>
        <dbReference type="ChEBI" id="CHEBI:77852"/>
    </reaction>
    <physiologicalReaction direction="left-to-right" evidence="22">
        <dbReference type="Rhea" id="RHEA:75460"/>
    </physiologicalReaction>
</comment>
<evidence type="ECO:0000256" key="17">
    <source>
        <dbReference type="ARBA" id="ARBA00022964"/>
    </source>
</evidence>
<evidence type="ECO:0000256" key="23">
    <source>
        <dbReference type="ARBA" id="ARBA00036313"/>
    </source>
</evidence>
<dbReference type="GO" id="GO:0005789">
    <property type="term" value="C:endoplasmic reticulum membrane"/>
    <property type="evidence" value="ECO:0007669"/>
    <property type="project" value="UniProtKB-SubCell"/>
</dbReference>
<dbReference type="PROSITE" id="PS50292">
    <property type="entry name" value="PEROXIDASE_3"/>
    <property type="match status" value="1"/>
</dbReference>
<feature type="active site" description="For cyclooxygenase activity" evidence="26">
    <location>
        <position position="428"/>
    </location>
</feature>
<dbReference type="SUPFAM" id="SSF48113">
    <property type="entry name" value="Heme-dependent peroxidases"/>
    <property type="match status" value="1"/>
</dbReference>
<dbReference type="SUPFAM" id="SSF57196">
    <property type="entry name" value="EGF/Laminin"/>
    <property type="match status" value="1"/>
</dbReference>
<proteinExistence type="inferred from homology"/>
<evidence type="ECO:0000256" key="19">
    <source>
        <dbReference type="ARBA" id="ARBA00023004"/>
    </source>
</evidence>
<comment type="similarity">
    <text evidence="5">Belongs to the prostaglandin G/H synthase family.</text>
</comment>
<feature type="active site" description="Proton acceptor" evidence="26">
    <location>
        <position position="248"/>
    </location>
</feature>
<evidence type="ECO:0000256" key="13">
    <source>
        <dbReference type="ARBA" id="ARBA00022723"/>
    </source>
</evidence>
<keyword evidence="9" id="KW-0444">Lipid biosynthesis</keyword>
<evidence type="ECO:0000256" key="4">
    <source>
        <dbReference type="ARBA" id="ARBA00004702"/>
    </source>
</evidence>
<dbReference type="GO" id="GO:0016702">
    <property type="term" value="F:oxidoreductase activity, acting on single donors with incorporation of molecular oxygen, incorporation of two atoms of oxygen"/>
    <property type="evidence" value="ECO:0007669"/>
    <property type="project" value="TreeGrafter"/>
</dbReference>
<keyword evidence="14" id="KW-0256">Endoplasmic reticulum</keyword>
<dbReference type="PROSITE" id="PS50026">
    <property type="entry name" value="EGF_3"/>
    <property type="match status" value="1"/>
</dbReference>
<dbReference type="GO" id="GO:0004666">
    <property type="term" value="F:prostaglandin-endoperoxide synthase activity"/>
    <property type="evidence" value="ECO:0007669"/>
    <property type="project" value="UniProtKB-EC"/>
</dbReference>
<dbReference type="AlphaFoldDB" id="A0AAE1BZD9"/>
<evidence type="ECO:0000256" key="26">
    <source>
        <dbReference type="PIRSR" id="PIRSR619791-1"/>
    </source>
</evidence>
<evidence type="ECO:0000256" key="8">
    <source>
        <dbReference type="ARBA" id="ARBA00022501"/>
    </source>
</evidence>
<keyword evidence="10" id="KW-0575">Peroxidase</keyword>
<dbReference type="Gene3D" id="1.10.640.10">
    <property type="entry name" value="Haem peroxidase domain superfamily, animal type"/>
    <property type="match status" value="1"/>
</dbReference>
<evidence type="ECO:0000256" key="29">
    <source>
        <dbReference type="SAM" id="MobiDB-lite"/>
    </source>
</evidence>
<comment type="caution">
    <text evidence="28">Lacks conserved residue(s) required for the propagation of feature annotation.</text>
</comment>
<sequence>MAEEERRPAAAAAAVAAPAPPVADTPVTASNERGRVVFGVAGVVLATSLLFMRASQPDLASPTTPSLSPLPDYDPCCAYPCQHQGICFTLPANNYTCDCTGTEHYGRNCEIPTWSAWVKLSLRPDPEFIHNLITSHSWLWSIINRIPFLHKKLMTYVYLSRGDIVDSPPTYESDHTYITLDAYFNESYYGRALPAVPQHCPTPLGVAGNPDYPDVDELIKKVFLRREFLPEPHNTNVLFQYYAQHFTHQFFRTDYKKGPHITKGNGGVDVSNIYGLTEQDRRALRSNVDGKLRTQVVNGEEFPPNLRDVSGISMDYPPNVPIPEEAKFALGHPFFALLPGLFAYSTIWVREHNRVCDELKRINPHWDDERLYQTSRLIITGQVIKITIEDYVQHLSQYKLRLTFEPHLTHGTHFQYHNRIHAEFNHLYHWHPLIPDGLEVNGTNYALMDMAFSVAPIFKHGLDNFIHSMVNSRAGALTTRNHAHVLYPVLKKVIENGRLLRFQGLNAYRRRFGMRAFTSFLDLTGDAELAADLEGFYGDIEAVEYYIGLVAERPGPSVTPLTMVNAGGPWSVKGLLANPICSPRYWKPSTFGGEEGFNIIKTASLEKLFCNNMKTGCKNIGFKVPEGTP</sequence>
<dbReference type="PANTHER" id="PTHR11903:SF39">
    <property type="entry name" value="PROSTAGLANDIN G_H SYNTHASE 2-LIKE"/>
    <property type="match status" value="1"/>
</dbReference>
<evidence type="ECO:0000256" key="11">
    <source>
        <dbReference type="ARBA" id="ARBA00022585"/>
    </source>
</evidence>
<feature type="domain" description="EGF-like" evidence="30">
    <location>
        <begin position="72"/>
        <end position="110"/>
    </location>
</feature>
<dbReference type="GO" id="GO:0020037">
    <property type="term" value="F:heme binding"/>
    <property type="evidence" value="ECO:0007669"/>
    <property type="project" value="InterPro"/>
</dbReference>
<keyword evidence="28" id="KW-0245">EGF-like domain</keyword>
<accession>A0AAE1BZD9</accession>
<dbReference type="GO" id="GO:0004601">
    <property type="term" value="F:peroxidase activity"/>
    <property type="evidence" value="ECO:0007669"/>
    <property type="project" value="UniProtKB-KW"/>
</dbReference>
<organism evidence="31 32">
    <name type="scientific">Petrolisthes cinctipes</name>
    <name type="common">Flat porcelain crab</name>
    <dbReference type="NCBI Taxonomy" id="88211"/>
    <lineage>
        <taxon>Eukaryota</taxon>
        <taxon>Metazoa</taxon>
        <taxon>Ecdysozoa</taxon>
        <taxon>Arthropoda</taxon>
        <taxon>Crustacea</taxon>
        <taxon>Multicrustacea</taxon>
        <taxon>Malacostraca</taxon>
        <taxon>Eumalacostraca</taxon>
        <taxon>Eucarida</taxon>
        <taxon>Decapoda</taxon>
        <taxon>Pleocyemata</taxon>
        <taxon>Anomura</taxon>
        <taxon>Galatheoidea</taxon>
        <taxon>Porcellanidae</taxon>
        <taxon>Petrolisthes</taxon>
    </lineage>
</organism>
<keyword evidence="20" id="KW-0443">Lipid metabolism</keyword>
<dbReference type="CDD" id="cd00054">
    <property type="entry name" value="EGF_CA"/>
    <property type="match status" value="1"/>
</dbReference>
<evidence type="ECO:0000256" key="25">
    <source>
        <dbReference type="ARBA" id="ARBA00036409"/>
    </source>
</evidence>
<evidence type="ECO:0000256" key="5">
    <source>
        <dbReference type="ARBA" id="ARBA00008928"/>
    </source>
</evidence>
<evidence type="ECO:0000256" key="24">
    <source>
        <dbReference type="ARBA" id="ARBA00036358"/>
    </source>
</evidence>
<comment type="subcellular location">
    <subcellularLocation>
        <location evidence="3">Endoplasmic reticulum membrane</location>
    </subcellularLocation>
    <subcellularLocation>
        <location evidence="2">Microsome membrane</location>
    </subcellularLocation>
</comment>
<evidence type="ECO:0000259" key="30">
    <source>
        <dbReference type="PROSITE" id="PS50026"/>
    </source>
</evidence>
<evidence type="ECO:0000256" key="18">
    <source>
        <dbReference type="ARBA" id="ARBA00023002"/>
    </source>
</evidence>
<evidence type="ECO:0000256" key="2">
    <source>
        <dbReference type="ARBA" id="ARBA00004524"/>
    </source>
</evidence>
<keyword evidence="16" id="KW-0492">Microsome</keyword>